<evidence type="ECO:0000256" key="1">
    <source>
        <dbReference type="ARBA" id="ARBA00022490"/>
    </source>
</evidence>
<comment type="function">
    <text evidence="6">Could methylate the ribose at the nucleotide 34 wobble position in tRNA.</text>
</comment>
<dbReference type="SUPFAM" id="SSF75217">
    <property type="entry name" value="alpha/beta knot"/>
    <property type="match status" value="1"/>
</dbReference>
<evidence type="ECO:0000256" key="5">
    <source>
        <dbReference type="ARBA" id="ARBA00022694"/>
    </source>
</evidence>
<evidence type="ECO:0000313" key="9">
    <source>
        <dbReference type="EMBL" id="CAA9312653.1"/>
    </source>
</evidence>
<evidence type="ECO:0000256" key="3">
    <source>
        <dbReference type="ARBA" id="ARBA00022679"/>
    </source>
</evidence>
<evidence type="ECO:0000256" key="2">
    <source>
        <dbReference type="ARBA" id="ARBA00022603"/>
    </source>
</evidence>
<evidence type="ECO:0000256" key="6">
    <source>
        <dbReference type="HAMAP-Rule" id="MF_01885"/>
    </source>
</evidence>
<dbReference type="PANTHER" id="PTHR42971">
    <property type="entry name" value="TRNA (CYTIDINE(34)-2'-O)-METHYLTRANSFERASE"/>
    <property type="match status" value="1"/>
</dbReference>
<keyword evidence="3 6" id="KW-0808">Transferase</keyword>
<dbReference type="GO" id="GO:0008175">
    <property type="term" value="F:tRNA methyltransferase activity"/>
    <property type="evidence" value="ECO:0007669"/>
    <property type="project" value="UniProtKB-UniRule"/>
</dbReference>
<dbReference type="EMBL" id="CADCTV010000270">
    <property type="protein sequence ID" value="CAA9312653.1"/>
    <property type="molecule type" value="Genomic_DNA"/>
</dbReference>
<dbReference type="CDD" id="cd18094">
    <property type="entry name" value="SpoU-like_TrmL"/>
    <property type="match status" value="1"/>
</dbReference>
<accession>A0A6J4KS58</accession>
<dbReference type="PANTHER" id="PTHR42971:SF1">
    <property type="entry name" value="TRNA (CYTIDINE(34)-2'-O)-METHYLTRANSFERASE"/>
    <property type="match status" value="1"/>
</dbReference>
<comment type="similarity">
    <text evidence="6">Belongs to the class IV-like SAM-binding methyltransferase superfamily. RNA methyltransferase TrmH family. TrmL subfamily.</text>
</comment>
<dbReference type="HAMAP" id="MF_01885">
    <property type="entry name" value="tRNA_methyltr_TrmL"/>
    <property type="match status" value="1"/>
</dbReference>
<comment type="subcellular location">
    <subcellularLocation>
        <location evidence="6">Cytoplasm</location>
    </subcellularLocation>
</comment>
<dbReference type="InterPro" id="IPR029028">
    <property type="entry name" value="Alpha/beta_knot_MTases"/>
</dbReference>
<keyword evidence="5 6" id="KW-0819">tRNA processing</keyword>
<organism evidence="9">
    <name type="scientific">uncultured Gemmatimonadota bacterium</name>
    <dbReference type="NCBI Taxonomy" id="203437"/>
    <lineage>
        <taxon>Bacteria</taxon>
        <taxon>Pseudomonadati</taxon>
        <taxon>Gemmatimonadota</taxon>
        <taxon>environmental samples</taxon>
    </lineage>
</organism>
<dbReference type="PIRSF" id="PIRSF029256">
    <property type="entry name" value="SpoU_TrmH_prd"/>
    <property type="match status" value="1"/>
</dbReference>
<dbReference type="GO" id="GO:0008757">
    <property type="term" value="F:S-adenosylmethionine-dependent methyltransferase activity"/>
    <property type="evidence" value="ECO:0007669"/>
    <property type="project" value="UniProtKB-UniRule"/>
</dbReference>
<feature type="domain" description="tRNA/rRNA methyltransferase SpoU type" evidence="8">
    <location>
        <begin position="9"/>
        <end position="146"/>
    </location>
</feature>
<dbReference type="GO" id="GO:0003723">
    <property type="term" value="F:RNA binding"/>
    <property type="evidence" value="ECO:0007669"/>
    <property type="project" value="InterPro"/>
</dbReference>
<sequence length="169" mass="18652">MLPIANSIDVALYEPEIPGNAGAVARLCGATGSPLHLIGRLGFSFTHPKAKRAMMDYWQHTQWHHHLQWEDFTAATAGRRVWMLTTKATRTLWDASFQSGDVLLFGPESRGLPEHLLAADPERCIRIPMLPVARSLNLSTAVGISLFESLRQVGWSPGGAAEIEEQPRT</sequence>
<feature type="binding site" evidence="6 7">
    <location>
        <position position="127"/>
    </location>
    <ligand>
        <name>S-adenosyl-L-methionine</name>
        <dbReference type="ChEBI" id="CHEBI:59789"/>
    </ligand>
</feature>
<dbReference type="GO" id="GO:0005737">
    <property type="term" value="C:cytoplasm"/>
    <property type="evidence" value="ECO:0007669"/>
    <property type="project" value="UniProtKB-SubCell"/>
</dbReference>
<feature type="binding site" evidence="6 7">
    <location>
        <position position="135"/>
    </location>
    <ligand>
        <name>S-adenosyl-L-methionine</name>
        <dbReference type="ChEBI" id="CHEBI:59789"/>
    </ligand>
</feature>
<keyword evidence="2 6" id="KW-0489">Methyltransferase</keyword>
<feature type="binding site" evidence="6 7">
    <location>
        <position position="106"/>
    </location>
    <ligand>
        <name>S-adenosyl-L-methionine</name>
        <dbReference type="ChEBI" id="CHEBI:59789"/>
    </ligand>
</feature>
<name>A0A6J4KS58_9BACT</name>
<evidence type="ECO:0000259" key="8">
    <source>
        <dbReference type="Pfam" id="PF00588"/>
    </source>
</evidence>
<dbReference type="EC" id="2.1.1.207" evidence="6"/>
<comment type="catalytic activity">
    <reaction evidence="6">
        <text>cytidine(34) in tRNA + S-adenosyl-L-methionine = 2'-O-methylcytidine(34) in tRNA + S-adenosyl-L-homocysteine + H(+)</text>
        <dbReference type="Rhea" id="RHEA:43084"/>
        <dbReference type="Rhea" id="RHEA-COMP:10331"/>
        <dbReference type="Rhea" id="RHEA-COMP:10332"/>
        <dbReference type="ChEBI" id="CHEBI:15378"/>
        <dbReference type="ChEBI" id="CHEBI:57856"/>
        <dbReference type="ChEBI" id="CHEBI:59789"/>
        <dbReference type="ChEBI" id="CHEBI:74495"/>
        <dbReference type="ChEBI" id="CHEBI:82748"/>
        <dbReference type="EC" id="2.1.1.207"/>
    </reaction>
</comment>
<protein>
    <recommendedName>
        <fullName evidence="6">Putative tRNA (cytidine(34)-2'-O)-methyltransferase</fullName>
        <ecNumber evidence="6">2.1.1.207</ecNumber>
    </recommendedName>
    <alternativeName>
        <fullName evidence="6">tRNA (cytidine/uridine-2'-O-)-methyltransferase</fullName>
    </alternativeName>
</protein>
<reference evidence="9" key="1">
    <citation type="submission" date="2020-02" db="EMBL/GenBank/DDBJ databases">
        <authorList>
            <person name="Meier V. D."/>
        </authorList>
    </citation>
    <scope>NUCLEOTIDE SEQUENCE</scope>
    <source>
        <strain evidence="9">AVDCRST_MAG89</strain>
    </source>
</reference>
<keyword evidence="1 6" id="KW-0963">Cytoplasm</keyword>
<dbReference type="AlphaFoldDB" id="A0A6J4KS58"/>
<feature type="binding site" evidence="6 7">
    <location>
        <position position="84"/>
    </location>
    <ligand>
        <name>S-adenosyl-L-methionine</name>
        <dbReference type="ChEBI" id="CHEBI:59789"/>
    </ligand>
</feature>
<evidence type="ECO:0000256" key="4">
    <source>
        <dbReference type="ARBA" id="ARBA00022691"/>
    </source>
</evidence>
<dbReference type="InterPro" id="IPR016914">
    <property type="entry name" value="TrmL"/>
</dbReference>
<dbReference type="GO" id="GO:0002130">
    <property type="term" value="P:wobble position ribose methylation"/>
    <property type="evidence" value="ECO:0007669"/>
    <property type="project" value="TreeGrafter"/>
</dbReference>
<dbReference type="Pfam" id="PF00588">
    <property type="entry name" value="SpoU_methylase"/>
    <property type="match status" value="1"/>
</dbReference>
<dbReference type="Gene3D" id="3.40.1280.10">
    <property type="match status" value="1"/>
</dbReference>
<dbReference type="InterPro" id="IPR029026">
    <property type="entry name" value="tRNA_m1G_MTases_N"/>
</dbReference>
<dbReference type="InterPro" id="IPR001537">
    <property type="entry name" value="SpoU_MeTrfase"/>
</dbReference>
<keyword evidence="4 6" id="KW-0949">S-adenosyl-L-methionine</keyword>
<proteinExistence type="inferred from homology"/>
<comment type="catalytic activity">
    <reaction evidence="6">
        <text>5-carboxymethylaminomethyluridine(34) in tRNA(Leu) + S-adenosyl-L-methionine = 5-carboxymethylaminomethyl-2'-O-methyluridine(34) in tRNA(Leu) + S-adenosyl-L-homocysteine + H(+)</text>
        <dbReference type="Rhea" id="RHEA:43088"/>
        <dbReference type="Rhea" id="RHEA-COMP:10333"/>
        <dbReference type="Rhea" id="RHEA-COMP:10334"/>
        <dbReference type="ChEBI" id="CHEBI:15378"/>
        <dbReference type="ChEBI" id="CHEBI:57856"/>
        <dbReference type="ChEBI" id="CHEBI:59789"/>
        <dbReference type="ChEBI" id="CHEBI:74508"/>
        <dbReference type="ChEBI" id="CHEBI:74511"/>
        <dbReference type="EC" id="2.1.1.207"/>
    </reaction>
</comment>
<gene>
    <name evidence="9" type="ORF">AVDCRST_MAG89-1218</name>
</gene>
<evidence type="ECO:0000256" key="7">
    <source>
        <dbReference type="PIRSR" id="PIRSR029256-1"/>
    </source>
</evidence>